<keyword evidence="4 5" id="KW-0472">Membrane</keyword>
<comment type="subcellular location">
    <subcellularLocation>
        <location evidence="1">Membrane</location>
        <topology evidence="1">Multi-pass membrane protein</topology>
    </subcellularLocation>
</comment>
<sequence>MNWIDYIIISIVVISTIFGVTSGFTSEVLYLCSWIGSIILTIKYYSPLSKIINIQDTFICNSVSIFAIFISSLIAGNIINYYMSKLIQKIGLSWIDKLLGAYFGVLRGILIVATLFLFLDAFANIGQKHNFQESKFVPYLNKIIEYCYNYFNR</sequence>
<dbReference type="AlphaFoldDB" id="A0A090AQ38"/>
<dbReference type="EMBL" id="AP014521">
    <property type="protein sequence ID" value="BAP58452.1"/>
    <property type="molecule type" value="Genomic_DNA"/>
</dbReference>
<name>A0A090AQ38_9ENTR</name>
<dbReference type="InterPro" id="IPR003825">
    <property type="entry name" value="Colicin-V_CvpA"/>
</dbReference>
<keyword evidence="3 5" id="KW-1133">Transmembrane helix</keyword>
<gene>
    <name evidence="6" type="primary">cvpA</name>
    <name evidence="6" type="ORF">TGUWTKB_2080</name>
</gene>
<feature type="transmembrane region" description="Helical" evidence="5">
    <location>
        <begin position="58"/>
        <end position="79"/>
    </location>
</feature>
<dbReference type="HOGENOM" id="CLU_092720_2_1_6"/>
<reference evidence="7" key="1">
    <citation type="submission" date="2013-11" db="EMBL/GenBank/DDBJ databases">
        <title>Symbiont-containing voluminous jelly as an extraordinary maternal gift for overwintering insect nymphs.</title>
        <authorList>
            <person name="Kaiwa N."/>
            <person name="Hosokawa T."/>
            <person name="Nikoh N."/>
            <person name="Meng X.Y."/>
            <person name="Tanahashi M."/>
            <person name="Moriyama M."/>
            <person name="Maeda T."/>
            <person name="Yamaguchi K."/>
            <person name="Shigenobu S."/>
            <person name="Ito M."/>
            <person name="Fukatsu T."/>
        </authorList>
    </citation>
    <scope>NUCLEOTIDE SEQUENCE [LARGE SCALE GENOMIC DNA]</scope>
    <source>
        <strain evidence="7">UwTKB</strain>
    </source>
</reference>
<dbReference type="InterPro" id="IPR052719">
    <property type="entry name" value="CvpA-like"/>
</dbReference>
<accession>A0A090AQ38</accession>
<evidence type="ECO:0000256" key="4">
    <source>
        <dbReference type="ARBA" id="ARBA00023136"/>
    </source>
</evidence>
<keyword evidence="7" id="KW-1185">Reference proteome</keyword>
<organism evidence="6 7">
    <name type="scientific">Candidatus Tachikawaea gelatinosa</name>
    <dbReference type="NCBI Taxonomy" id="1410383"/>
    <lineage>
        <taxon>Bacteria</taxon>
        <taxon>Pseudomonadati</taxon>
        <taxon>Pseudomonadota</taxon>
        <taxon>Gammaproteobacteria</taxon>
        <taxon>Enterobacterales</taxon>
        <taxon>Enterobacteriaceae</taxon>
        <taxon>Candidatus Tachikawaea</taxon>
    </lineage>
</organism>
<dbReference type="PANTHER" id="PTHR36926">
    <property type="entry name" value="COLICIN V PRODUCTION PROTEIN"/>
    <property type="match status" value="1"/>
</dbReference>
<evidence type="ECO:0000313" key="7">
    <source>
        <dbReference type="Proteomes" id="UP000031627"/>
    </source>
</evidence>
<dbReference type="PANTHER" id="PTHR36926:SF1">
    <property type="entry name" value="COLICIN V PRODUCTION PROTEIN"/>
    <property type="match status" value="1"/>
</dbReference>
<keyword evidence="2 5" id="KW-0812">Transmembrane</keyword>
<feature type="transmembrane region" description="Helical" evidence="5">
    <location>
        <begin position="99"/>
        <end position="119"/>
    </location>
</feature>
<evidence type="ECO:0000256" key="3">
    <source>
        <dbReference type="ARBA" id="ARBA00022989"/>
    </source>
</evidence>
<dbReference type="Pfam" id="PF02674">
    <property type="entry name" value="Colicin_V"/>
    <property type="match status" value="1"/>
</dbReference>
<feature type="transmembrane region" description="Helical" evidence="5">
    <location>
        <begin position="5"/>
        <end position="22"/>
    </location>
</feature>
<evidence type="ECO:0000256" key="5">
    <source>
        <dbReference type="SAM" id="Phobius"/>
    </source>
</evidence>
<dbReference type="KEGG" id="sbw:TGUWTKB_2080"/>
<evidence type="ECO:0000313" key="6">
    <source>
        <dbReference type="EMBL" id="BAP58452.1"/>
    </source>
</evidence>
<evidence type="ECO:0000256" key="1">
    <source>
        <dbReference type="ARBA" id="ARBA00004141"/>
    </source>
</evidence>
<dbReference type="GO" id="GO:0016020">
    <property type="term" value="C:membrane"/>
    <property type="evidence" value="ECO:0007669"/>
    <property type="project" value="UniProtKB-SubCell"/>
</dbReference>
<dbReference type="STRING" id="1410383.TGUWTKB_2080"/>
<dbReference type="Proteomes" id="UP000031627">
    <property type="component" value="Chromosome"/>
</dbReference>
<proteinExistence type="predicted"/>
<dbReference type="OrthoDB" id="9810601at2"/>
<feature type="transmembrane region" description="Helical" evidence="5">
    <location>
        <begin position="28"/>
        <end position="46"/>
    </location>
</feature>
<protein>
    <submittedName>
        <fullName evidence="6">Colicin V production protein</fullName>
    </submittedName>
</protein>
<reference evidence="6 7" key="2">
    <citation type="journal article" date="2014" name="Curr. Biol.">
        <title>Symbiont-Supplemented Maternal Investment Underpinning Host's Ecological Adaptation.</title>
        <authorList>
            <person name="Kaiwa N."/>
            <person name="Hosokawa T."/>
            <person name="Nikoh N."/>
            <person name="Tanahashi M."/>
            <person name="Moriyama M."/>
            <person name="Meng X.Y."/>
            <person name="Maeda T."/>
            <person name="Yamaguchi K."/>
            <person name="Shigenobu S."/>
            <person name="Ito M."/>
            <person name="Fukatsu T."/>
        </authorList>
    </citation>
    <scope>NUCLEOTIDE SEQUENCE [LARGE SCALE GENOMIC DNA]</scope>
    <source>
        <strain evidence="6 7">UwTKB</strain>
    </source>
</reference>
<evidence type="ECO:0000256" key="2">
    <source>
        <dbReference type="ARBA" id="ARBA00022692"/>
    </source>
</evidence>
<dbReference type="GO" id="GO:0009403">
    <property type="term" value="P:toxin biosynthetic process"/>
    <property type="evidence" value="ECO:0007669"/>
    <property type="project" value="InterPro"/>
</dbReference>
<dbReference type="RefSeq" id="WP_041062675.1">
    <property type="nucleotide sequence ID" value="NZ_AP014521.1"/>
</dbReference>